<feature type="region of interest" description="Disordered" evidence="1">
    <location>
        <begin position="358"/>
        <end position="387"/>
    </location>
</feature>
<name>A0A1E1X7W9_9ACAR</name>
<dbReference type="EMBL" id="GFAC01003864">
    <property type="protein sequence ID" value="JAT95324.1"/>
    <property type="molecule type" value="mRNA"/>
</dbReference>
<sequence>EVETSTEARYSLSTPLFDDAAAQPECFPNVNLIIDFLDVNTVTHCKPKLSSPNKAAEAACTNKAYKPLLASEVMDFVTAPMNSGTAPKKVPIETSMHGDGLQCHSTAIPSATASSAIHYEPKLSGLSRATEAVCTNKADKPVLPSEGMGLETASTNVPTEKSMQTTGNGLQVRGTAIPLVNAPKKPSKVKRPNQVPPGEKLAADLTGTASNACMARIRQTGMSKGKLPKSRNNNDEAVAKKKTSSKPKKQPASENKNTDRPVKPQAALSTDTTLAKATKTASKQSQPSGTSVVAPNAPKKPSFKVPVKDRSAAKMEATLQAALAKVVGARKPPDSEDSDFDSLSNTQELTFEDVLSSISQSMSQGHESSDFVSLEGVDGSQTFNTAE</sequence>
<reference evidence="2" key="1">
    <citation type="journal article" date="2017" name="Front. Cell. Infect. Microbiol.">
        <title>The Distinct Transcriptional Response of the Midgut of Amblyomma sculptum and Amblyomma aureolatum Ticks to Rickettsia rickettsii Correlates to Their Differences in Susceptibility to Infection.</title>
        <authorList>
            <person name="Martins L.A."/>
            <person name="Galletti M.F.B.M."/>
            <person name="Ribeiro J.M."/>
            <person name="Fujita A."/>
            <person name="Costa F.B."/>
            <person name="Labruna M.B."/>
            <person name="Daffre S."/>
            <person name="Fogaca A.C."/>
        </authorList>
    </citation>
    <scope>NUCLEOTIDE SEQUENCE</scope>
</reference>
<feature type="compositionally biased region" description="Polar residues" evidence="1">
    <location>
        <begin position="152"/>
        <end position="166"/>
    </location>
</feature>
<accession>A0A1E1X7W9</accession>
<feature type="compositionally biased region" description="Polar residues" evidence="1">
    <location>
        <begin position="284"/>
        <end position="293"/>
    </location>
</feature>
<protein>
    <submittedName>
        <fullName evidence="2">Putative transcription regulatory protein</fullName>
    </submittedName>
</protein>
<feature type="compositionally biased region" description="Basic residues" evidence="1">
    <location>
        <begin position="240"/>
        <end position="249"/>
    </location>
</feature>
<feature type="region of interest" description="Disordered" evidence="1">
    <location>
        <begin position="220"/>
        <end position="311"/>
    </location>
</feature>
<organism evidence="2">
    <name type="scientific">Amblyomma aureolatum</name>
    <dbReference type="NCBI Taxonomy" id="187763"/>
    <lineage>
        <taxon>Eukaryota</taxon>
        <taxon>Metazoa</taxon>
        <taxon>Ecdysozoa</taxon>
        <taxon>Arthropoda</taxon>
        <taxon>Chelicerata</taxon>
        <taxon>Arachnida</taxon>
        <taxon>Acari</taxon>
        <taxon>Parasitiformes</taxon>
        <taxon>Ixodida</taxon>
        <taxon>Ixodoidea</taxon>
        <taxon>Ixodidae</taxon>
        <taxon>Amblyomminae</taxon>
        <taxon>Amblyomma</taxon>
    </lineage>
</organism>
<feature type="compositionally biased region" description="Low complexity" evidence="1">
    <location>
        <begin position="266"/>
        <end position="283"/>
    </location>
</feature>
<dbReference type="AlphaFoldDB" id="A0A1E1X7W9"/>
<evidence type="ECO:0000256" key="1">
    <source>
        <dbReference type="SAM" id="MobiDB-lite"/>
    </source>
</evidence>
<proteinExistence type="evidence at transcript level"/>
<feature type="non-terminal residue" evidence="2">
    <location>
        <position position="1"/>
    </location>
</feature>
<evidence type="ECO:0000313" key="2">
    <source>
        <dbReference type="EMBL" id="JAT95324.1"/>
    </source>
</evidence>
<feature type="region of interest" description="Disordered" evidence="1">
    <location>
        <begin position="139"/>
        <end position="166"/>
    </location>
</feature>
<feature type="region of interest" description="Disordered" evidence="1">
    <location>
        <begin position="180"/>
        <end position="201"/>
    </location>
</feature>